<gene>
    <name evidence="2" type="ORF">QTG54_008179</name>
</gene>
<reference evidence="2" key="1">
    <citation type="submission" date="2023-06" db="EMBL/GenBank/DDBJ databases">
        <title>Survivors Of The Sea: Transcriptome response of Skeletonema marinoi to long-term dormancy.</title>
        <authorList>
            <person name="Pinder M.I.M."/>
            <person name="Kourtchenko O."/>
            <person name="Robertson E.K."/>
            <person name="Larsson T."/>
            <person name="Maumus F."/>
            <person name="Osuna-Cruz C.M."/>
            <person name="Vancaester E."/>
            <person name="Stenow R."/>
            <person name="Vandepoele K."/>
            <person name="Ploug H."/>
            <person name="Bruchert V."/>
            <person name="Godhe A."/>
            <person name="Topel M."/>
        </authorList>
    </citation>
    <scope>NUCLEOTIDE SEQUENCE</scope>
    <source>
        <strain evidence="2">R05AC</strain>
    </source>
</reference>
<organism evidence="2 3">
    <name type="scientific">Skeletonema marinoi</name>
    <dbReference type="NCBI Taxonomy" id="267567"/>
    <lineage>
        <taxon>Eukaryota</taxon>
        <taxon>Sar</taxon>
        <taxon>Stramenopiles</taxon>
        <taxon>Ochrophyta</taxon>
        <taxon>Bacillariophyta</taxon>
        <taxon>Coscinodiscophyceae</taxon>
        <taxon>Thalassiosirophycidae</taxon>
        <taxon>Thalassiosirales</taxon>
        <taxon>Skeletonemataceae</taxon>
        <taxon>Skeletonema</taxon>
        <taxon>Skeletonema marinoi-dohrnii complex</taxon>
    </lineage>
</organism>
<proteinExistence type="predicted"/>
<protein>
    <submittedName>
        <fullName evidence="2">Uncharacterized protein</fullName>
    </submittedName>
</protein>
<feature type="compositionally biased region" description="Polar residues" evidence="1">
    <location>
        <begin position="103"/>
        <end position="119"/>
    </location>
</feature>
<feature type="compositionally biased region" description="Basic and acidic residues" evidence="1">
    <location>
        <begin position="91"/>
        <end position="102"/>
    </location>
</feature>
<keyword evidence="3" id="KW-1185">Reference proteome</keyword>
<name>A0AAD8Y7H4_9STRA</name>
<feature type="region of interest" description="Disordered" evidence="1">
    <location>
        <begin position="66"/>
        <end position="130"/>
    </location>
</feature>
<dbReference type="EMBL" id="JATAAI010000014">
    <property type="protein sequence ID" value="KAK1740927.1"/>
    <property type="molecule type" value="Genomic_DNA"/>
</dbReference>
<evidence type="ECO:0000313" key="3">
    <source>
        <dbReference type="Proteomes" id="UP001224775"/>
    </source>
</evidence>
<feature type="compositionally biased region" description="Polar residues" evidence="1">
    <location>
        <begin position="74"/>
        <end position="89"/>
    </location>
</feature>
<evidence type="ECO:0000256" key="1">
    <source>
        <dbReference type="SAM" id="MobiDB-lite"/>
    </source>
</evidence>
<evidence type="ECO:0000313" key="2">
    <source>
        <dbReference type="EMBL" id="KAK1740927.1"/>
    </source>
</evidence>
<feature type="compositionally biased region" description="Acidic residues" evidence="1">
    <location>
        <begin position="435"/>
        <end position="447"/>
    </location>
</feature>
<feature type="region of interest" description="Disordered" evidence="1">
    <location>
        <begin position="382"/>
        <end position="447"/>
    </location>
</feature>
<feature type="compositionally biased region" description="Basic and acidic residues" evidence="1">
    <location>
        <begin position="288"/>
        <end position="316"/>
    </location>
</feature>
<feature type="compositionally biased region" description="Basic residues" evidence="1">
    <location>
        <begin position="405"/>
        <end position="414"/>
    </location>
</feature>
<accession>A0AAD8Y7H4</accession>
<dbReference type="AlphaFoldDB" id="A0AAD8Y7H4"/>
<dbReference type="Proteomes" id="UP001224775">
    <property type="component" value="Unassembled WGS sequence"/>
</dbReference>
<sequence>MVADGGKTISVAERIAALQKGKDSSSSTYKPSAVYKLSAADRPLTTMSKENNALADRIAAFQNTAEKTGECRSHLNSISAKTKPSGSIHTNTDDGRRDDRTTEVATKSNSTLTKTNQPNDDPPPAKPNTISMASRISALQKTIDPESRSKSAYPSRIMTTSIPSSIGPTTTQPLRPSLLQNTNEVQFSTMPDRFSPVRKLTMTRTAAADGVTKSEPPSNQAILTDSLVYVTPPKPKRQGPILKDATNRIRNEMKAKTSANLPSKTNSKINVMKAKRSANLPSKTNSKIRQEAPHKQSTEYGMRTEKENTQVEEDCKSSTGVSDVDSDMITLPVSNNKAMLDTPFDTASSWNHEKTIKDWQSFYTNFALPPPGVMLESQISTPVTKNTSRKNNNNNDADLVVSQQNRRKGSRMKKDKTMIPPHRGHRRKVIRNTDESDSNEDFDTDDSNENFDLNGCLMIDEIWCVFSSLSSAV</sequence>
<comment type="caution">
    <text evidence="2">The sequence shown here is derived from an EMBL/GenBank/DDBJ whole genome shotgun (WGS) entry which is preliminary data.</text>
</comment>
<feature type="region of interest" description="Disordered" evidence="1">
    <location>
        <begin position="277"/>
        <end position="323"/>
    </location>
</feature>